<dbReference type="Proteomes" id="UP000887566">
    <property type="component" value="Unplaced"/>
</dbReference>
<keyword evidence="6 7" id="KW-1015">Disulfide bond</keyword>
<feature type="disulfide bond" evidence="7">
    <location>
        <begin position="382"/>
        <end position="400"/>
    </location>
</feature>
<dbReference type="PROSITE" id="PS50068">
    <property type="entry name" value="LDLRA_2"/>
    <property type="match status" value="2"/>
</dbReference>
<dbReference type="GO" id="GO:0005886">
    <property type="term" value="C:plasma membrane"/>
    <property type="evidence" value="ECO:0007669"/>
    <property type="project" value="TreeGrafter"/>
</dbReference>
<evidence type="ECO:0000256" key="1">
    <source>
        <dbReference type="ARBA" id="ARBA00004167"/>
    </source>
</evidence>
<protein>
    <submittedName>
        <fullName evidence="9">Regulatory protein zeste</fullName>
    </submittedName>
</protein>
<accession>A0A914WMZ8</accession>
<evidence type="ECO:0000256" key="2">
    <source>
        <dbReference type="ARBA" id="ARBA00022692"/>
    </source>
</evidence>
<keyword evidence="8" id="KW-1185">Reference proteome</keyword>
<dbReference type="SMART" id="SM00192">
    <property type="entry name" value="LDLa"/>
    <property type="match status" value="2"/>
</dbReference>
<name>A0A914WMZ8_9BILA</name>
<evidence type="ECO:0000256" key="7">
    <source>
        <dbReference type="PROSITE-ProRule" id="PRU00124"/>
    </source>
</evidence>
<dbReference type="InterPro" id="IPR002172">
    <property type="entry name" value="LDrepeatLR_classA_rpt"/>
</dbReference>
<sequence>MAREQEEVEFLKKVLENKAVLFGKLSPLHRAKDKENCWQKLSTELIAEGSTLATANTWKQLSTTRWQHCLRTTLAKVDKWRQSGAAGPLFDRLTEKWDDVDDIVYAILGKDSVSVNGLDMPETGEEGVSPTSFLDMSSVCSDDEYPSTQKNNKEPSLIATKHQRLAASPSTPVSSCATWKPFAAPLSPVAVSRAPAAKLHRMMSPTPQACALSERAIRDEIQLCKFEKTCLEIGYFKLQLVEQKLRNRQLQADGLSNTLPDKETAVSGVAMSAAQALFLFTPLLLVHLISAITNQELLDRFISPNCSVNSFDCGEKCIPINRFHDCVNDCADGLDEECWPGMIKCDGCRCVDPQDADVLCLDRQGSMISKFCNTRPETKFECNNGVCVLLKWILDGRNDCGDWSDENPCNFGYDSRCPSGTLCRFILPMSMECYCPSAGWTHNGIECVPPLANTTSTTTTTTTTSTTTTAPKCPGCVPNNLTDLYATLNTSIKFAYVLDTGVRMADDVKFLSVATQTYLIPLAATFPGRIVQYVFLPFTTTVGILETSNNPVMFSQAVARVTALGFELPICDRAIFAAFSTATPAGTPPGSIVTIFTNGGASDLSRTAAVLTDAVSRQITVNVIVSDANCDCICSWRTDKNLETIAALQLLTTLTHGFFFEMAPTANAYSAGMKIVTDMTRPDSHPFLRMSGINSLSIQKPIDSGLDAAELVAWGGNVAFEALNQISSANQYRFGGNTTSGAELLGLIPMTTYAATIVADNFTIGRMQMLGWPNVLATLSPNPFSTNPILSQSPAFGLPFYVLLGHTFSDVIQWNINFVALLNTLTGDVERSGRTVAYSNPAAPGYFAIFGPFVPPCTHFDVMVRIILIIGIPWSKK</sequence>
<dbReference type="Pfam" id="PF00057">
    <property type="entry name" value="Ldl_recept_a"/>
    <property type="match status" value="1"/>
</dbReference>
<organism evidence="8 9">
    <name type="scientific">Plectus sambesii</name>
    <dbReference type="NCBI Taxonomy" id="2011161"/>
    <lineage>
        <taxon>Eukaryota</taxon>
        <taxon>Metazoa</taxon>
        <taxon>Ecdysozoa</taxon>
        <taxon>Nematoda</taxon>
        <taxon>Chromadorea</taxon>
        <taxon>Plectida</taxon>
        <taxon>Plectina</taxon>
        <taxon>Plectoidea</taxon>
        <taxon>Plectidae</taxon>
        <taxon>Plectus</taxon>
    </lineage>
</organism>
<dbReference type="Gene3D" id="4.10.400.10">
    <property type="entry name" value="Low-density Lipoprotein Receptor"/>
    <property type="match status" value="1"/>
</dbReference>
<keyword evidence="2" id="KW-0812">Transmembrane</keyword>
<proteinExistence type="predicted"/>
<evidence type="ECO:0000313" key="8">
    <source>
        <dbReference type="Proteomes" id="UP000887566"/>
    </source>
</evidence>
<keyword evidence="3" id="KW-0677">Repeat</keyword>
<dbReference type="InterPro" id="IPR050685">
    <property type="entry name" value="LDLR"/>
</dbReference>
<dbReference type="WBParaSite" id="PSAMB.scaffold4776size13547.g25157.t1">
    <property type="protein sequence ID" value="PSAMB.scaffold4776size13547.g25157.t1"/>
    <property type="gene ID" value="PSAMB.scaffold4776size13547.g25157"/>
</dbReference>
<evidence type="ECO:0000256" key="4">
    <source>
        <dbReference type="ARBA" id="ARBA00022989"/>
    </source>
</evidence>
<dbReference type="CDD" id="cd00112">
    <property type="entry name" value="LDLa"/>
    <property type="match status" value="2"/>
</dbReference>
<dbReference type="PANTHER" id="PTHR24270">
    <property type="entry name" value="LOW-DENSITY LIPOPROTEIN RECEPTOR-RELATED"/>
    <property type="match status" value="1"/>
</dbReference>
<evidence type="ECO:0000313" key="9">
    <source>
        <dbReference type="WBParaSite" id="PSAMB.scaffold4776size13547.g25157.t1"/>
    </source>
</evidence>
<dbReference type="SUPFAM" id="SSF57424">
    <property type="entry name" value="LDL receptor-like module"/>
    <property type="match status" value="1"/>
</dbReference>
<dbReference type="PRINTS" id="PR00261">
    <property type="entry name" value="LDLRECEPTOR"/>
</dbReference>
<dbReference type="AlphaFoldDB" id="A0A914WMZ8"/>
<comment type="subcellular location">
    <subcellularLocation>
        <location evidence="1">Membrane</location>
        <topology evidence="1">Single-pass membrane protein</topology>
    </subcellularLocation>
</comment>
<reference evidence="9" key="1">
    <citation type="submission" date="2022-11" db="UniProtKB">
        <authorList>
            <consortium name="WormBaseParasite"/>
        </authorList>
    </citation>
    <scope>IDENTIFICATION</scope>
</reference>
<keyword evidence="5" id="KW-0472">Membrane</keyword>
<comment type="caution">
    <text evidence="7">Lacks conserved residue(s) required for the propagation of feature annotation.</text>
</comment>
<evidence type="ECO:0000256" key="6">
    <source>
        <dbReference type="ARBA" id="ARBA00023157"/>
    </source>
</evidence>
<dbReference type="GO" id="GO:0016192">
    <property type="term" value="P:vesicle-mediated transport"/>
    <property type="evidence" value="ECO:0007669"/>
    <property type="project" value="UniProtKB-ARBA"/>
</dbReference>
<dbReference type="InterPro" id="IPR036055">
    <property type="entry name" value="LDL_receptor-like_sf"/>
</dbReference>
<evidence type="ECO:0000256" key="5">
    <source>
        <dbReference type="ARBA" id="ARBA00023136"/>
    </source>
</evidence>
<evidence type="ECO:0000256" key="3">
    <source>
        <dbReference type="ARBA" id="ARBA00022737"/>
    </source>
</evidence>
<keyword evidence="4" id="KW-1133">Transmembrane helix</keyword>